<dbReference type="AlphaFoldDB" id="A0AAE1GNM3"/>
<evidence type="ECO:0000313" key="3">
    <source>
        <dbReference type="Proteomes" id="UP001286313"/>
    </source>
</evidence>
<dbReference type="Proteomes" id="UP001286313">
    <property type="component" value="Unassembled WGS sequence"/>
</dbReference>
<sequence length="327" mass="37345">MPPPVLRSSVRTNKQTEMGESPADIASLLQLILNRDERRQQEESQARREEGDRRQEELQARREEADRRQQEMAALIAAVSQPAVNQTPQNVVTSQTNALPSSQTNVVPPPTPNAKLRPTITPPQPLQSDVSYQRFRDWRRRFDDYAVMTDLSTLPLGKQHIQLRTCLTPEMLHTLHYRLQVPKDDSTPIADVLVTLDRHCKAQTNEALRRRELFSCRQEAGVADRPRRLERSHLREDDDSLLGMSPRTPRVVVLAVSKLPLAPLLRPHHPLLSVLPTEKEHIPLTCYLIRELTQQSLVQTTCNTSDCLSVIFNHLHRLQLTQLTAPL</sequence>
<keyword evidence="3" id="KW-1185">Reference proteome</keyword>
<dbReference type="EMBL" id="JAWQEG010000030">
    <property type="protein sequence ID" value="KAK3895887.1"/>
    <property type="molecule type" value="Genomic_DNA"/>
</dbReference>
<feature type="compositionally biased region" description="Polar residues" evidence="1">
    <location>
        <begin position="96"/>
        <end position="106"/>
    </location>
</feature>
<organism evidence="2 3">
    <name type="scientific">Petrolisthes cinctipes</name>
    <name type="common">Flat porcelain crab</name>
    <dbReference type="NCBI Taxonomy" id="88211"/>
    <lineage>
        <taxon>Eukaryota</taxon>
        <taxon>Metazoa</taxon>
        <taxon>Ecdysozoa</taxon>
        <taxon>Arthropoda</taxon>
        <taxon>Crustacea</taxon>
        <taxon>Multicrustacea</taxon>
        <taxon>Malacostraca</taxon>
        <taxon>Eumalacostraca</taxon>
        <taxon>Eucarida</taxon>
        <taxon>Decapoda</taxon>
        <taxon>Pleocyemata</taxon>
        <taxon>Anomura</taxon>
        <taxon>Galatheoidea</taxon>
        <taxon>Porcellanidae</taxon>
        <taxon>Petrolisthes</taxon>
    </lineage>
</organism>
<feature type="compositionally biased region" description="Polar residues" evidence="1">
    <location>
        <begin position="9"/>
        <end position="18"/>
    </location>
</feature>
<feature type="region of interest" description="Disordered" evidence="1">
    <location>
        <begin position="96"/>
        <end position="127"/>
    </location>
</feature>
<accession>A0AAE1GNM3</accession>
<name>A0AAE1GNM3_PETCI</name>
<evidence type="ECO:0000256" key="1">
    <source>
        <dbReference type="SAM" id="MobiDB-lite"/>
    </source>
</evidence>
<proteinExistence type="predicted"/>
<comment type="caution">
    <text evidence="2">The sequence shown here is derived from an EMBL/GenBank/DDBJ whole genome shotgun (WGS) entry which is preliminary data.</text>
</comment>
<feature type="region of interest" description="Disordered" evidence="1">
    <location>
        <begin position="36"/>
        <end position="68"/>
    </location>
</feature>
<protein>
    <submittedName>
        <fullName evidence="2">Uncharacterized protein</fullName>
    </submittedName>
</protein>
<gene>
    <name evidence="2" type="ORF">Pcinc_000496</name>
</gene>
<reference evidence="2" key="1">
    <citation type="submission" date="2023-10" db="EMBL/GenBank/DDBJ databases">
        <title>Genome assemblies of two species of porcelain crab, Petrolisthes cinctipes and Petrolisthes manimaculis (Anomura: Porcellanidae).</title>
        <authorList>
            <person name="Angst P."/>
        </authorList>
    </citation>
    <scope>NUCLEOTIDE SEQUENCE</scope>
    <source>
        <strain evidence="2">PB745_01</strain>
        <tissue evidence="2">Gill</tissue>
    </source>
</reference>
<evidence type="ECO:0000313" key="2">
    <source>
        <dbReference type="EMBL" id="KAK3895887.1"/>
    </source>
</evidence>
<feature type="region of interest" description="Disordered" evidence="1">
    <location>
        <begin position="1"/>
        <end position="24"/>
    </location>
</feature>